<sequence length="530" mass="60067">MDNSRLVTEGKANIQLPNGEVFYNPAQVFNRDLSVAVLRLVSKIHYENVQKRILKENLKNNDSLPEQHNDLSTPSTESSTTIDQFSLGICHENGLRIAEALSATGLRSIRYALEIPFIKTIYANDLSLDAYNIIKKNIETNHVEHLVQAYHDDASSLLYNNRKNQFDIIDLDPYGTPAPFLDAAVQAIQSNGVLCITATDMASLCGNAPQSCYSKYGSISLHEAFGHEFALRMLLYTLHMQASRYNRSIEPLICMSIDFYIRLFVRIKHGVAKSQAQLNQIAHVYNCVYCGSFHFQPWGISSTDTNGNVKFKQANGPPVGTKCEQCDSNFRLGGPIWLGPLYQKEFVQELITSVQQAPDDSYSYRARMLSMLHVLNEELPNPLYYVTTKLARALHTYTPTLKTLRSAIMNAGYQVSSSHCNKDSIKTDAPSYVIWDIMRASAREKSLKFDEKDVNNPWYKLYNKPQTIEVNLSDHPDWEPETKKKKMGRFLPNPTPHWGPLGRAKKRKEEDDKELETVCVNKEAKDGILN</sequence>
<dbReference type="InterPro" id="IPR042296">
    <property type="entry name" value="tRNA_met_Trm1_C"/>
</dbReference>
<dbReference type="GO" id="GO:0005634">
    <property type="term" value="C:nucleus"/>
    <property type="evidence" value="ECO:0007669"/>
    <property type="project" value="TreeGrafter"/>
</dbReference>
<feature type="region of interest" description="Disordered" evidence="10">
    <location>
        <begin position="60"/>
        <end position="79"/>
    </location>
</feature>
<keyword evidence="3 9" id="KW-0808">Transferase</keyword>
<evidence type="ECO:0000313" key="13">
    <source>
        <dbReference type="Proteomes" id="UP000663829"/>
    </source>
</evidence>
<dbReference type="Proteomes" id="UP000681722">
    <property type="component" value="Unassembled WGS sequence"/>
</dbReference>
<dbReference type="InterPro" id="IPR002905">
    <property type="entry name" value="Trm1"/>
</dbReference>
<dbReference type="PANTHER" id="PTHR10631">
    <property type="entry name" value="N 2 ,N 2 -DIMETHYLGUANOSINE TRNA METHYLTRANSFERASE"/>
    <property type="match status" value="1"/>
</dbReference>
<evidence type="ECO:0000256" key="10">
    <source>
        <dbReference type="SAM" id="MobiDB-lite"/>
    </source>
</evidence>
<keyword evidence="13" id="KW-1185">Reference proteome</keyword>
<evidence type="ECO:0000256" key="6">
    <source>
        <dbReference type="ARBA" id="ARBA00022884"/>
    </source>
</evidence>
<keyword evidence="6 9" id="KW-0694">RNA-binding</keyword>
<evidence type="ECO:0000313" key="12">
    <source>
        <dbReference type="EMBL" id="CAF3573100.1"/>
    </source>
</evidence>
<comment type="similarity">
    <text evidence="9">Belongs to the class I-like SAM-binding methyltransferase superfamily. Trm1 family.</text>
</comment>
<comment type="catalytic activity">
    <reaction evidence="8 9">
        <text>guanosine(26) in tRNA + 2 S-adenosyl-L-methionine = N(2)-dimethylguanosine(26) in tRNA + 2 S-adenosyl-L-homocysteine + 2 H(+)</text>
        <dbReference type="Rhea" id="RHEA:43140"/>
        <dbReference type="Rhea" id="RHEA-COMP:10359"/>
        <dbReference type="Rhea" id="RHEA-COMP:10360"/>
        <dbReference type="ChEBI" id="CHEBI:15378"/>
        <dbReference type="ChEBI" id="CHEBI:57856"/>
        <dbReference type="ChEBI" id="CHEBI:59789"/>
        <dbReference type="ChEBI" id="CHEBI:74269"/>
        <dbReference type="ChEBI" id="CHEBI:74513"/>
        <dbReference type="EC" id="2.1.1.216"/>
    </reaction>
</comment>
<keyword evidence="2 9" id="KW-0489">Methyltransferase</keyword>
<accession>A0A813S3F5</accession>
<keyword evidence="5 9" id="KW-0819">tRNA processing</keyword>
<proteinExistence type="inferred from homology"/>
<dbReference type="GO" id="GO:0000049">
    <property type="term" value="F:tRNA binding"/>
    <property type="evidence" value="ECO:0007669"/>
    <property type="project" value="UniProtKB-UniRule"/>
</dbReference>
<dbReference type="GO" id="GO:0160104">
    <property type="term" value="F:tRNA (guanine(26)-N2)-dimethyltransferase activity"/>
    <property type="evidence" value="ECO:0007669"/>
    <property type="project" value="UniProtKB-UniRule"/>
</dbReference>
<evidence type="ECO:0000256" key="4">
    <source>
        <dbReference type="ARBA" id="ARBA00022691"/>
    </source>
</evidence>
<dbReference type="EC" id="2.1.1.216" evidence="7 9"/>
<dbReference type="PROSITE" id="PS51626">
    <property type="entry name" value="SAM_MT_TRM1"/>
    <property type="match status" value="1"/>
</dbReference>
<feature type="region of interest" description="Disordered" evidence="10">
    <location>
        <begin position="473"/>
        <end position="516"/>
    </location>
</feature>
<dbReference type="EMBL" id="CAJOBC010000336">
    <property type="protein sequence ID" value="CAF3573100.1"/>
    <property type="molecule type" value="Genomic_DNA"/>
</dbReference>
<reference evidence="11" key="1">
    <citation type="submission" date="2021-02" db="EMBL/GenBank/DDBJ databases">
        <authorList>
            <person name="Nowell W R."/>
        </authorList>
    </citation>
    <scope>NUCLEOTIDE SEQUENCE</scope>
</reference>
<evidence type="ECO:0000256" key="2">
    <source>
        <dbReference type="ARBA" id="ARBA00022603"/>
    </source>
</evidence>
<dbReference type="Proteomes" id="UP000663829">
    <property type="component" value="Unassembled WGS sequence"/>
</dbReference>
<feature type="compositionally biased region" description="Basic and acidic residues" evidence="10">
    <location>
        <begin position="473"/>
        <end position="482"/>
    </location>
</feature>
<feature type="compositionally biased region" description="Basic and acidic residues" evidence="10">
    <location>
        <begin position="60"/>
        <end position="69"/>
    </location>
</feature>
<dbReference type="FunFam" id="3.30.56.70:FF:000001">
    <property type="entry name" value="tRNA (guanine(26)-N(2))-dimethyltransferase"/>
    <property type="match status" value="1"/>
</dbReference>
<keyword evidence="4 9" id="KW-0949">S-adenosyl-L-methionine</keyword>
<dbReference type="GO" id="GO:0002940">
    <property type="term" value="P:tRNA N2-guanine methylation"/>
    <property type="evidence" value="ECO:0007669"/>
    <property type="project" value="TreeGrafter"/>
</dbReference>
<dbReference type="InterPro" id="IPR029063">
    <property type="entry name" value="SAM-dependent_MTases_sf"/>
</dbReference>
<dbReference type="Gene3D" id="3.30.56.70">
    <property type="entry name" value="N2,N2-dimethylguanosine tRNA methyltransferase, C-terminal domain"/>
    <property type="match status" value="1"/>
</dbReference>
<dbReference type="AlphaFoldDB" id="A0A813S3F5"/>
<dbReference type="Gene3D" id="3.40.50.150">
    <property type="entry name" value="Vaccinia Virus protein VP39"/>
    <property type="match status" value="1"/>
</dbReference>
<dbReference type="SUPFAM" id="SSF53335">
    <property type="entry name" value="S-adenosyl-L-methionine-dependent methyltransferases"/>
    <property type="match status" value="1"/>
</dbReference>
<dbReference type="NCBIfam" id="TIGR00308">
    <property type="entry name" value="TRM1"/>
    <property type="match status" value="1"/>
</dbReference>
<evidence type="ECO:0000256" key="5">
    <source>
        <dbReference type="ARBA" id="ARBA00022694"/>
    </source>
</evidence>
<name>A0A813S3F5_9BILA</name>
<dbReference type="EMBL" id="CAJNOQ010000336">
    <property type="protein sequence ID" value="CAF0788987.1"/>
    <property type="molecule type" value="Genomic_DNA"/>
</dbReference>
<dbReference type="PANTHER" id="PTHR10631:SF3">
    <property type="entry name" value="TRNA (GUANINE(26)-N(2))-DIMETHYLTRANSFERASE"/>
    <property type="match status" value="1"/>
</dbReference>
<evidence type="ECO:0000313" key="11">
    <source>
        <dbReference type="EMBL" id="CAF0788987.1"/>
    </source>
</evidence>
<evidence type="ECO:0000256" key="7">
    <source>
        <dbReference type="ARBA" id="ARBA00039099"/>
    </source>
</evidence>
<evidence type="ECO:0000256" key="9">
    <source>
        <dbReference type="PROSITE-ProRule" id="PRU00958"/>
    </source>
</evidence>
<organism evidence="11 13">
    <name type="scientific">Didymodactylos carnosus</name>
    <dbReference type="NCBI Taxonomy" id="1234261"/>
    <lineage>
        <taxon>Eukaryota</taxon>
        <taxon>Metazoa</taxon>
        <taxon>Spiralia</taxon>
        <taxon>Gnathifera</taxon>
        <taxon>Rotifera</taxon>
        <taxon>Eurotatoria</taxon>
        <taxon>Bdelloidea</taxon>
        <taxon>Philodinida</taxon>
        <taxon>Philodinidae</taxon>
        <taxon>Didymodactylos</taxon>
    </lineage>
</organism>
<keyword evidence="1 9" id="KW-0820">tRNA-binding</keyword>
<evidence type="ECO:0000256" key="8">
    <source>
        <dbReference type="ARBA" id="ARBA00051897"/>
    </source>
</evidence>
<evidence type="ECO:0000256" key="1">
    <source>
        <dbReference type="ARBA" id="ARBA00022555"/>
    </source>
</evidence>
<protein>
    <recommendedName>
        <fullName evidence="7 9">tRNA (guanine(26)-N(2))-dimethyltransferase</fullName>
        <ecNumber evidence="7 9">2.1.1.216</ecNumber>
    </recommendedName>
</protein>
<evidence type="ECO:0000256" key="3">
    <source>
        <dbReference type="ARBA" id="ARBA00022679"/>
    </source>
</evidence>
<dbReference type="Pfam" id="PF02005">
    <property type="entry name" value="TRM"/>
    <property type="match status" value="1"/>
</dbReference>
<feature type="compositionally biased region" description="Polar residues" evidence="10">
    <location>
        <begin position="70"/>
        <end position="79"/>
    </location>
</feature>
<comment type="caution">
    <text evidence="11">The sequence shown here is derived from an EMBL/GenBank/DDBJ whole genome shotgun (WGS) entry which is preliminary data.</text>
</comment>
<gene>
    <name evidence="11" type="ORF">GPM918_LOCUS2896</name>
    <name evidence="12" type="ORF">SRO942_LOCUS2896</name>
</gene>
<dbReference type="OrthoDB" id="6349953at2759"/>